<evidence type="ECO:0000313" key="5">
    <source>
        <dbReference type="EMBL" id="MSU05981.1"/>
    </source>
</evidence>
<sequence length="120" mass="13624">MNYKFSSDRPIFIQLAEFLENDILNGIFQEEKPIPSTTELSVVLKLNPATTLKGVNLLVEQGLVEKKRGIGMFVVPGAVEKILQKKRQGFIDEYIKPLVKEAKSLKIECDELILSIKENY</sequence>
<dbReference type="InterPro" id="IPR000524">
    <property type="entry name" value="Tscrpt_reg_HTH_GntR"/>
</dbReference>
<gene>
    <name evidence="5" type="ORF">FYJ80_04200</name>
</gene>
<keyword evidence="1" id="KW-0805">Transcription regulation</keyword>
<keyword evidence="2" id="KW-0238">DNA-binding</keyword>
<comment type="caution">
    <text evidence="5">The sequence shown here is derived from an EMBL/GenBank/DDBJ whole genome shotgun (WGS) entry which is preliminary data.</text>
</comment>
<evidence type="ECO:0000256" key="2">
    <source>
        <dbReference type="ARBA" id="ARBA00023125"/>
    </source>
</evidence>
<dbReference type="PROSITE" id="PS50949">
    <property type="entry name" value="HTH_GNTR"/>
    <property type="match status" value="1"/>
</dbReference>
<dbReference type="SUPFAM" id="SSF46785">
    <property type="entry name" value="Winged helix' DNA-binding domain"/>
    <property type="match status" value="1"/>
</dbReference>
<evidence type="ECO:0000256" key="1">
    <source>
        <dbReference type="ARBA" id="ARBA00023015"/>
    </source>
</evidence>
<protein>
    <submittedName>
        <fullName evidence="5">GntR family transcriptional regulator</fullName>
    </submittedName>
</protein>
<dbReference type="InterPro" id="IPR036390">
    <property type="entry name" value="WH_DNA-bd_sf"/>
</dbReference>
<dbReference type="PANTHER" id="PTHR38445:SF10">
    <property type="entry name" value="GNTR-FAMILY TRANSCRIPTIONAL REGULATOR"/>
    <property type="match status" value="1"/>
</dbReference>
<dbReference type="RefSeq" id="WP_154424938.1">
    <property type="nucleotide sequence ID" value="NZ_VUNN01000005.1"/>
</dbReference>
<evidence type="ECO:0000313" key="6">
    <source>
        <dbReference type="Proteomes" id="UP000460549"/>
    </source>
</evidence>
<dbReference type="AlphaFoldDB" id="A0A7X2PBR2"/>
<organism evidence="5 6">
    <name type="scientific">Bullifex porci</name>
    <dbReference type="NCBI Taxonomy" id="2606638"/>
    <lineage>
        <taxon>Bacteria</taxon>
        <taxon>Pseudomonadati</taxon>
        <taxon>Spirochaetota</taxon>
        <taxon>Spirochaetia</taxon>
        <taxon>Spirochaetales</taxon>
        <taxon>Spirochaetaceae</taxon>
        <taxon>Bullifex</taxon>
    </lineage>
</organism>
<feature type="domain" description="HTH gntR-type" evidence="4">
    <location>
        <begin position="9"/>
        <end position="77"/>
    </location>
</feature>
<reference evidence="5 6" key="1">
    <citation type="submission" date="2019-08" db="EMBL/GenBank/DDBJ databases">
        <title>In-depth cultivation of the pig gut microbiome towards novel bacterial diversity and tailored functional studies.</title>
        <authorList>
            <person name="Wylensek D."/>
            <person name="Hitch T.C.A."/>
            <person name="Clavel T."/>
        </authorList>
    </citation>
    <scope>NUCLEOTIDE SEQUENCE [LARGE SCALE GENOMIC DNA]</scope>
    <source>
        <strain evidence="5 6">NM-380-WT-3C1</strain>
    </source>
</reference>
<dbReference type="Gene3D" id="1.10.10.10">
    <property type="entry name" value="Winged helix-like DNA-binding domain superfamily/Winged helix DNA-binding domain"/>
    <property type="match status" value="1"/>
</dbReference>
<dbReference type="GO" id="GO:0003700">
    <property type="term" value="F:DNA-binding transcription factor activity"/>
    <property type="evidence" value="ECO:0007669"/>
    <property type="project" value="InterPro"/>
</dbReference>
<proteinExistence type="predicted"/>
<dbReference type="InterPro" id="IPR036388">
    <property type="entry name" value="WH-like_DNA-bd_sf"/>
</dbReference>
<dbReference type="GO" id="GO:0003677">
    <property type="term" value="F:DNA binding"/>
    <property type="evidence" value="ECO:0007669"/>
    <property type="project" value="UniProtKB-KW"/>
</dbReference>
<dbReference type="SMART" id="SM00345">
    <property type="entry name" value="HTH_GNTR"/>
    <property type="match status" value="1"/>
</dbReference>
<evidence type="ECO:0000256" key="3">
    <source>
        <dbReference type="ARBA" id="ARBA00023163"/>
    </source>
</evidence>
<keyword evidence="6" id="KW-1185">Reference proteome</keyword>
<name>A0A7X2PBR2_9SPIO</name>
<dbReference type="Proteomes" id="UP000460549">
    <property type="component" value="Unassembled WGS sequence"/>
</dbReference>
<dbReference type="Pfam" id="PF00392">
    <property type="entry name" value="GntR"/>
    <property type="match status" value="1"/>
</dbReference>
<keyword evidence="3" id="KW-0804">Transcription</keyword>
<accession>A0A7X2PBR2</accession>
<evidence type="ECO:0000259" key="4">
    <source>
        <dbReference type="PROSITE" id="PS50949"/>
    </source>
</evidence>
<dbReference type="PANTHER" id="PTHR38445">
    <property type="entry name" value="HTH-TYPE TRANSCRIPTIONAL REPRESSOR YTRA"/>
    <property type="match status" value="1"/>
</dbReference>
<dbReference type="EMBL" id="VUNN01000005">
    <property type="protein sequence ID" value="MSU05981.1"/>
    <property type="molecule type" value="Genomic_DNA"/>
</dbReference>